<dbReference type="EMBL" id="JAHHHW010000090">
    <property type="protein sequence ID" value="MBW4432686.1"/>
    <property type="molecule type" value="Genomic_DNA"/>
</dbReference>
<dbReference type="PANTHER" id="PTHR36383:SF1">
    <property type="entry name" value="PROTEIN, PUTATIVE-RELATED"/>
    <property type="match status" value="1"/>
</dbReference>
<comment type="caution">
    <text evidence="2">The sequence shown here is derived from an EMBL/GenBank/DDBJ whole genome shotgun (WGS) entry which is preliminary data.</text>
</comment>
<feature type="transmembrane region" description="Helical" evidence="1">
    <location>
        <begin position="60"/>
        <end position="81"/>
    </location>
</feature>
<dbReference type="Proteomes" id="UP000813215">
    <property type="component" value="Unassembled WGS sequence"/>
</dbReference>
<sequence length="155" mass="16882">MNNISDNLMAERLESIKAGILAALCLFSTFLITSLMNNLVLAKYFPEFRTLGVELFNLQFLLSGAIASFSGLLFGVTYRYIIRQDQNPHLKAGGVLAFGLVRGLAQIDVGVACTGDVLPFVVLTFEGVVWFEIAAIALDAAIQAGWVKPFSSKFK</sequence>
<protein>
    <submittedName>
        <fullName evidence="2">Uncharacterized protein</fullName>
    </submittedName>
</protein>
<accession>A0A9E3LT46</accession>
<name>A0A9E3LT46_9NOST</name>
<proteinExistence type="predicted"/>
<evidence type="ECO:0000313" key="2">
    <source>
        <dbReference type="EMBL" id="MBW4432686.1"/>
    </source>
</evidence>
<organism evidence="2 3">
    <name type="scientific">Pelatocladus maniniholoensis HA4357-MV3</name>
    <dbReference type="NCBI Taxonomy" id="1117104"/>
    <lineage>
        <taxon>Bacteria</taxon>
        <taxon>Bacillati</taxon>
        <taxon>Cyanobacteriota</taxon>
        <taxon>Cyanophyceae</taxon>
        <taxon>Nostocales</taxon>
        <taxon>Nostocaceae</taxon>
        <taxon>Pelatocladus</taxon>
    </lineage>
</organism>
<dbReference type="AlphaFoldDB" id="A0A9E3LT46"/>
<keyword evidence="1" id="KW-0472">Membrane</keyword>
<gene>
    <name evidence="2" type="ORF">KME28_13365</name>
</gene>
<keyword evidence="1" id="KW-0812">Transmembrane</keyword>
<reference evidence="2" key="2">
    <citation type="journal article" date="2022" name="Microbiol. Resour. Announc.">
        <title>Metagenome Sequencing to Explore Phylogenomics of Terrestrial Cyanobacteria.</title>
        <authorList>
            <person name="Ward R.D."/>
            <person name="Stajich J.E."/>
            <person name="Johansen J.R."/>
            <person name="Huntemann M."/>
            <person name="Clum A."/>
            <person name="Foster B."/>
            <person name="Foster B."/>
            <person name="Roux S."/>
            <person name="Palaniappan K."/>
            <person name="Varghese N."/>
            <person name="Mukherjee S."/>
            <person name="Reddy T.B.K."/>
            <person name="Daum C."/>
            <person name="Copeland A."/>
            <person name="Chen I.A."/>
            <person name="Ivanova N.N."/>
            <person name="Kyrpides N.C."/>
            <person name="Shapiro N."/>
            <person name="Eloe-Fadrosh E.A."/>
            <person name="Pietrasiak N."/>
        </authorList>
    </citation>
    <scope>NUCLEOTIDE SEQUENCE</scope>
    <source>
        <strain evidence="2">HA4357-MV3</strain>
    </source>
</reference>
<evidence type="ECO:0000313" key="3">
    <source>
        <dbReference type="Proteomes" id="UP000813215"/>
    </source>
</evidence>
<reference evidence="2" key="1">
    <citation type="submission" date="2021-05" db="EMBL/GenBank/DDBJ databases">
        <authorList>
            <person name="Pietrasiak N."/>
            <person name="Ward R."/>
            <person name="Stajich J.E."/>
            <person name="Kurbessoian T."/>
        </authorList>
    </citation>
    <scope>NUCLEOTIDE SEQUENCE</scope>
    <source>
        <strain evidence="2">HA4357-MV3</strain>
    </source>
</reference>
<evidence type="ECO:0000256" key="1">
    <source>
        <dbReference type="SAM" id="Phobius"/>
    </source>
</evidence>
<keyword evidence="1" id="KW-1133">Transmembrane helix</keyword>
<feature type="transmembrane region" description="Helical" evidence="1">
    <location>
        <begin position="20"/>
        <end position="40"/>
    </location>
</feature>
<dbReference type="PANTHER" id="PTHR36383">
    <property type="entry name" value="OS09G0529350 PROTEIN"/>
    <property type="match status" value="1"/>
</dbReference>